<dbReference type="Proteomes" id="UP000249254">
    <property type="component" value="Unassembled WGS sequence"/>
</dbReference>
<dbReference type="Gene3D" id="3.40.50.150">
    <property type="entry name" value="Vaccinia Virus protein VP39"/>
    <property type="match status" value="1"/>
</dbReference>
<dbReference type="GO" id="GO:0008757">
    <property type="term" value="F:S-adenosylmethionine-dependent methyltransferase activity"/>
    <property type="evidence" value="ECO:0007669"/>
    <property type="project" value="InterPro"/>
</dbReference>
<dbReference type="InterPro" id="IPR029063">
    <property type="entry name" value="SAM-dependent_MTases_sf"/>
</dbReference>
<evidence type="ECO:0000313" key="3">
    <source>
        <dbReference type="Proteomes" id="UP000249254"/>
    </source>
</evidence>
<dbReference type="InterPro" id="IPR013216">
    <property type="entry name" value="Methyltransf_11"/>
</dbReference>
<proteinExistence type="predicted"/>
<keyword evidence="3" id="KW-1185">Reference proteome</keyword>
<name>A0A328AG61_9CAUL</name>
<sequence length="185" mass="20609">MKLNLGCGNRKLAGFVNVDAAPECEPDQVVDLETFPWPWADNSAEMVVLTHVLEHLGAETKVFLGVMKELYRVCAPGARVQIAVPHPRSDNFQGDPTHVRAISPKMLRLFDRALNDEWKATGAANTPLAHYTGVDFAITNTVLLLQEPYAGQLRSGALTQERMVELERTLFNVGDEWQIELVARK</sequence>
<organism evidence="2 3">
    <name type="scientific">Phenylobacterium soli</name>
    <dbReference type="NCBI Taxonomy" id="2170551"/>
    <lineage>
        <taxon>Bacteria</taxon>
        <taxon>Pseudomonadati</taxon>
        <taxon>Pseudomonadota</taxon>
        <taxon>Alphaproteobacteria</taxon>
        <taxon>Caulobacterales</taxon>
        <taxon>Caulobacteraceae</taxon>
        <taxon>Phenylobacterium</taxon>
    </lineage>
</organism>
<evidence type="ECO:0000313" key="2">
    <source>
        <dbReference type="EMBL" id="RAK53525.1"/>
    </source>
</evidence>
<comment type="caution">
    <text evidence="2">The sequence shown here is derived from an EMBL/GenBank/DDBJ whole genome shotgun (WGS) entry which is preliminary data.</text>
</comment>
<evidence type="ECO:0000259" key="1">
    <source>
        <dbReference type="Pfam" id="PF08241"/>
    </source>
</evidence>
<reference evidence="3" key="1">
    <citation type="submission" date="2018-05" db="EMBL/GenBank/DDBJ databases">
        <authorList>
            <person name="Li X."/>
        </authorList>
    </citation>
    <scope>NUCLEOTIDE SEQUENCE [LARGE SCALE GENOMIC DNA]</scope>
    <source>
        <strain evidence="3">LX32</strain>
    </source>
</reference>
<dbReference type="AlphaFoldDB" id="A0A328AG61"/>
<dbReference type="OrthoDB" id="9810247at2"/>
<gene>
    <name evidence="2" type="ORF">DJ017_02770</name>
</gene>
<dbReference type="RefSeq" id="WP_111527277.1">
    <property type="nucleotide sequence ID" value="NZ_JBHRSG010000005.1"/>
</dbReference>
<protein>
    <recommendedName>
        <fullName evidence="1">Methyltransferase type 11 domain-containing protein</fullName>
    </recommendedName>
</protein>
<dbReference type="EMBL" id="QFYQ01000001">
    <property type="protein sequence ID" value="RAK53525.1"/>
    <property type="molecule type" value="Genomic_DNA"/>
</dbReference>
<feature type="domain" description="Methyltransferase type 11" evidence="1">
    <location>
        <begin position="29"/>
        <end position="80"/>
    </location>
</feature>
<dbReference type="SUPFAM" id="SSF53335">
    <property type="entry name" value="S-adenosyl-L-methionine-dependent methyltransferases"/>
    <property type="match status" value="1"/>
</dbReference>
<accession>A0A328AG61</accession>
<dbReference type="Pfam" id="PF08241">
    <property type="entry name" value="Methyltransf_11"/>
    <property type="match status" value="1"/>
</dbReference>